<dbReference type="eggNOG" id="ENOG502TBWI">
    <property type="taxonomic scope" value="Eukaryota"/>
</dbReference>
<dbReference type="EMBL" id="CH933809">
    <property type="protein sequence ID" value="EDW19669.2"/>
    <property type="molecule type" value="Genomic_DNA"/>
</dbReference>
<sequence length="173" mass="19971">MFLKTIGLFMVISFSAILATKVIFQTGNCTFKRDVFSNFSMEIINNKIKIDIYLVGVLKEGLKGHLGFEVRQSKSPSYQSVFQHDINYCALLKGSQTSIYSRWFNSMLKSGNFARSCPIYPGYYYIKDWELKDDLVPTFLFFGDYRIAASFYYGKYSKRIKLLVECLIEALLA</sequence>
<keyword evidence="1 2" id="KW-0732">Signal</keyword>
<dbReference type="KEGG" id="dmo:Dmoj_GI13913"/>
<dbReference type="SMART" id="SM00697">
    <property type="entry name" value="DM8"/>
    <property type="match status" value="1"/>
</dbReference>
<keyword evidence="4" id="KW-1185">Reference proteome</keyword>
<accession>B4KX26</accession>
<organism evidence="3 4">
    <name type="scientific">Drosophila mojavensis</name>
    <name type="common">Fruit fly</name>
    <dbReference type="NCBI Taxonomy" id="7230"/>
    <lineage>
        <taxon>Eukaryota</taxon>
        <taxon>Metazoa</taxon>
        <taxon>Ecdysozoa</taxon>
        <taxon>Arthropoda</taxon>
        <taxon>Hexapoda</taxon>
        <taxon>Insecta</taxon>
        <taxon>Pterygota</taxon>
        <taxon>Neoptera</taxon>
        <taxon>Endopterygota</taxon>
        <taxon>Diptera</taxon>
        <taxon>Brachycera</taxon>
        <taxon>Muscomorpha</taxon>
        <taxon>Ephydroidea</taxon>
        <taxon>Drosophilidae</taxon>
        <taxon>Drosophila</taxon>
    </lineage>
</organism>
<name>B4KX26_DROMO</name>
<proteinExistence type="predicted"/>
<dbReference type="AlphaFoldDB" id="B4KX26"/>
<dbReference type="InterPro" id="IPR036846">
    <property type="entry name" value="GM2-AP_sf"/>
</dbReference>
<gene>
    <name evidence="3" type="primary">Dmoj\GI13913</name>
    <name evidence="3" type="ORF">Dmoj_GI13913</name>
</gene>
<evidence type="ECO:0000313" key="4">
    <source>
        <dbReference type="Proteomes" id="UP000009192"/>
    </source>
</evidence>
<protein>
    <recommendedName>
        <fullName evidence="5">MD-2-related lipid-recognition domain-containing protein</fullName>
    </recommendedName>
</protein>
<feature type="signal peptide" evidence="2">
    <location>
        <begin position="1"/>
        <end position="19"/>
    </location>
</feature>
<evidence type="ECO:0008006" key="5">
    <source>
        <dbReference type="Google" id="ProtNLM"/>
    </source>
</evidence>
<dbReference type="HOGENOM" id="CLU_115563_0_0_1"/>
<evidence type="ECO:0000256" key="2">
    <source>
        <dbReference type="SAM" id="SignalP"/>
    </source>
</evidence>
<dbReference type="InterPro" id="IPR010512">
    <property type="entry name" value="DUF1091"/>
</dbReference>
<feature type="chain" id="PRO_5006456812" description="MD-2-related lipid-recognition domain-containing protein" evidence="2">
    <location>
        <begin position="20"/>
        <end position="173"/>
    </location>
</feature>
<dbReference type="Gene3D" id="2.70.220.10">
    <property type="entry name" value="Ganglioside GM2 activator"/>
    <property type="match status" value="1"/>
</dbReference>
<reference evidence="3 4" key="1">
    <citation type="journal article" date="2007" name="Nature">
        <title>Evolution of genes and genomes on the Drosophila phylogeny.</title>
        <authorList>
            <consortium name="Drosophila 12 Genomes Consortium"/>
            <person name="Clark A.G."/>
            <person name="Eisen M.B."/>
            <person name="Smith D.R."/>
            <person name="Bergman C.M."/>
            <person name="Oliver B."/>
            <person name="Markow T.A."/>
            <person name="Kaufman T.C."/>
            <person name="Kellis M."/>
            <person name="Gelbart W."/>
            <person name="Iyer V.N."/>
            <person name="Pollard D.A."/>
            <person name="Sackton T.B."/>
            <person name="Larracuente A.M."/>
            <person name="Singh N.D."/>
            <person name="Abad J.P."/>
            <person name="Abt D.N."/>
            <person name="Adryan B."/>
            <person name="Aguade M."/>
            <person name="Akashi H."/>
            <person name="Anderson W.W."/>
            <person name="Aquadro C.F."/>
            <person name="Ardell D.H."/>
            <person name="Arguello R."/>
            <person name="Artieri C.G."/>
            <person name="Barbash D.A."/>
            <person name="Barker D."/>
            <person name="Barsanti P."/>
            <person name="Batterham P."/>
            <person name="Batzoglou S."/>
            <person name="Begun D."/>
            <person name="Bhutkar A."/>
            <person name="Blanco E."/>
            <person name="Bosak S.A."/>
            <person name="Bradley R.K."/>
            <person name="Brand A.D."/>
            <person name="Brent M.R."/>
            <person name="Brooks A.N."/>
            <person name="Brown R.H."/>
            <person name="Butlin R.K."/>
            <person name="Caggese C."/>
            <person name="Calvi B.R."/>
            <person name="Bernardo de Carvalho A."/>
            <person name="Caspi A."/>
            <person name="Castrezana S."/>
            <person name="Celniker S.E."/>
            <person name="Chang J.L."/>
            <person name="Chapple C."/>
            <person name="Chatterji S."/>
            <person name="Chinwalla A."/>
            <person name="Civetta A."/>
            <person name="Clifton S.W."/>
            <person name="Comeron J.M."/>
            <person name="Costello J.C."/>
            <person name="Coyne J.A."/>
            <person name="Daub J."/>
            <person name="David R.G."/>
            <person name="Delcher A.L."/>
            <person name="Delehaunty K."/>
            <person name="Do C.B."/>
            <person name="Ebling H."/>
            <person name="Edwards K."/>
            <person name="Eickbush T."/>
            <person name="Evans J.D."/>
            <person name="Filipski A."/>
            <person name="Findeiss S."/>
            <person name="Freyhult E."/>
            <person name="Fulton L."/>
            <person name="Fulton R."/>
            <person name="Garcia A.C."/>
            <person name="Gardiner A."/>
            <person name="Garfield D.A."/>
            <person name="Garvin B.E."/>
            <person name="Gibson G."/>
            <person name="Gilbert D."/>
            <person name="Gnerre S."/>
            <person name="Godfrey J."/>
            <person name="Good R."/>
            <person name="Gotea V."/>
            <person name="Gravely B."/>
            <person name="Greenberg A.J."/>
            <person name="Griffiths-Jones S."/>
            <person name="Gross S."/>
            <person name="Guigo R."/>
            <person name="Gustafson E.A."/>
            <person name="Haerty W."/>
            <person name="Hahn M.W."/>
            <person name="Halligan D.L."/>
            <person name="Halpern A.L."/>
            <person name="Halter G.M."/>
            <person name="Han M.V."/>
            <person name="Heger A."/>
            <person name="Hillier L."/>
            <person name="Hinrichs A.S."/>
            <person name="Holmes I."/>
            <person name="Hoskins R.A."/>
            <person name="Hubisz M.J."/>
            <person name="Hultmark D."/>
            <person name="Huntley M.A."/>
            <person name="Jaffe D.B."/>
            <person name="Jagadeeshan S."/>
            <person name="Jeck W.R."/>
            <person name="Johnson J."/>
            <person name="Jones C.D."/>
            <person name="Jordan W.C."/>
            <person name="Karpen G.H."/>
            <person name="Kataoka E."/>
            <person name="Keightley P.D."/>
            <person name="Kheradpour P."/>
            <person name="Kirkness E.F."/>
            <person name="Koerich L.B."/>
            <person name="Kristiansen K."/>
            <person name="Kudrna D."/>
            <person name="Kulathinal R.J."/>
            <person name="Kumar S."/>
            <person name="Kwok R."/>
            <person name="Lander E."/>
            <person name="Langley C.H."/>
            <person name="Lapoint R."/>
            <person name="Lazzaro B.P."/>
            <person name="Lee S.J."/>
            <person name="Levesque L."/>
            <person name="Li R."/>
            <person name="Lin C.F."/>
            <person name="Lin M.F."/>
            <person name="Lindblad-Toh K."/>
            <person name="Llopart A."/>
            <person name="Long M."/>
            <person name="Low L."/>
            <person name="Lozovsky E."/>
            <person name="Lu J."/>
            <person name="Luo M."/>
            <person name="Machado C.A."/>
            <person name="Makalowski W."/>
            <person name="Marzo M."/>
            <person name="Matsuda M."/>
            <person name="Matzkin L."/>
            <person name="McAllister B."/>
            <person name="McBride C.S."/>
            <person name="McKernan B."/>
            <person name="McKernan K."/>
            <person name="Mendez-Lago M."/>
            <person name="Minx P."/>
            <person name="Mollenhauer M.U."/>
            <person name="Montooth K."/>
            <person name="Mount S.M."/>
            <person name="Mu X."/>
            <person name="Myers E."/>
            <person name="Negre B."/>
            <person name="Newfeld S."/>
            <person name="Nielsen R."/>
            <person name="Noor M.A."/>
            <person name="O'Grady P."/>
            <person name="Pachter L."/>
            <person name="Papaceit M."/>
            <person name="Parisi M.J."/>
            <person name="Parisi M."/>
            <person name="Parts L."/>
            <person name="Pedersen J.S."/>
            <person name="Pesole G."/>
            <person name="Phillippy A.M."/>
            <person name="Ponting C.P."/>
            <person name="Pop M."/>
            <person name="Porcelli D."/>
            <person name="Powell J.R."/>
            <person name="Prohaska S."/>
            <person name="Pruitt K."/>
            <person name="Puig M."/>
            <person name="Quesneville H."/>
            <person name="Ram K.R."/>
            <person name="Rand D."/>
            <person name="Rasmussen M.D."/>
            <person name="Reed L.K."/>
            <person name="Reenan R."/>
            <person name="Reily A."/>
            <person name="Remington K.A."/>
            <person name="Rieger T.T."/>
            <person name="Ritchie M.G."/>
            <person name="Robin C."/>
            <person name="Rogers Y.H."/>
            <person name="Rohde C."/>
            <person name="Rozas J."/>
            <person name="Rubenfield M.J."/>
            <person name="Ruiz A."/>
            <person name="Russo S."/>
            <person name="Salzberg S.L."/>
            <person name="Sanchez-Gracia A."/>
            <person name="Saranga D.J."/>
            <person name="Sato H."/>
            <person name="Schaeffer S.W."/>
            <person name="Schatz M.C."/>
            <person name="Schlenke T."/>
            <person name="Schwartz R."/>
            <person name="Segarra C."/>
            <person name="Singh R.S."/>
            <person name="Sirot L."/>
            <person name="Sirota M."/>
            <person name="Sisneros N.B."/>
            <person name="Smith C.D."/>
            <person name="Smith T.F."/>
            <person name="Spieth J."/>
            <person name="Stage D.E."/>
            <person name="Stark A."/>
            <person name="Stephan W."/>
            <person name="Strausberg R.L."/>
            <person name="Strempel S."/>
            <person name="Sturgill D."/>
            <person name="Sutton G."/>
            <person name="Sutton G.G."/>
            <person name="Tao W."/>
            <person name="Teichmann S."/>
            <person name="Tobari Y.N."/>
            <person name="Tomimura Y."/>
            <person name="Tsolas J.M."/>
            <person name="Valente V.L."/>
            <person name="Venter E."/>
            <person name="Venter J.C."/>
            <person name="Vicario S."/>
            <person name="Vieira F.G."/>
            <person name="Vilella A.J."/>
            <person name="Villasante A."/>
            <person name="Walenz B."/>
            <person name="Wang J."/>
            <person name="Wasserman M."/>
            <person name="Watts T."/>
            <person name="Wilson D."/>
            <person name="Wilson R.K."/>
            <person name="Wing R.A."/>
            <person name="Wolfner M.F."/>
            <person name="Wong A."/>
            <person name="Wong G.K."/>
            <person name="Wu C.I."/>
            <person name="Wu G."/>
            <person name="Yamamoto D."/>
            <person name="Yang H.P."/>
            <person name="Yang S.P."/>
            <person name="Yorke J.A."/>
            <person name="Yoshida K."/>
            <person name="Zdobnov E."/>
            <person name="Zhang P."/>
            <person name="Zhang Y."/>
            <person name="Zimin A.V."/>
            <person name="Baldwin J."/>
            <person name="Abdouelleil A."/>
            <person name="Abdulkadir J."/>
            <person name="Abebe A."/>
            <person name="Abera B."/>
            <person name="Abreu J."/>
            <person name="Acer S.C."/>
            <person name="Aftuck L."/>
            <person name="Alexander A."/>
            <person name="An P."/>
            <person name="Anderson E."/>
            <person name="Anderson S."/>
            <person name="Arachi H."/>
            <person name="Azer M."/>
            <person name="Bachantsang P."/>
            <person name="Barry A."/>
            <person name="Bayul T."/>
            <person name="Berlin A."/>
            <person name="Bessette D."/>
            <person name="Bloom T."/>
            <person name="Blye J."/>
            <person name="Boguslavskiy L."/>
            <person name="Bonnet C."/>
            <person name="Boukhgalter B."/>
            <person name="Bourzgui I."/>
            <person name="Brown A."/>
            <person name="Cahill P."/>
            <person name="Channer S."/>
            <person name="Cheshatsang Y."/>
            <person name="Chuda L."/>
            <person name="Citroen M."/>
            <person name="Collymore A."/>
            <person name="Cooke P."/>
            <person name="Costello M."/>
            <person name="D'Aco K."/>
            <person name="Daza R."/>
            <person name="De Haan G."/>
            <person name="DeGray S."/>
            <person name="DeMaso C."/>
            <person name="Dhargay N."/>
            <person name="Dooley K."/>
            <person name="Dooley E."/>
            <person name="Doricent M."/>
            <person name="Dorje P."/>
            <person name="Dorjee K."/>
            <person name="Dupes A."/>
            <person name="Elong R."/>
            <person name="Falk J."/>
            <person name="Farina A."/>
            <person name="Faro S."/>
            <person name="Ferguson D."/>
            <person name="Fisher S."/>
            <person name="Foley C.D."/>
            <person name="Franke A."/>
            <person name="Friedrich D."/>
            <person name="Gadbois L."/>
            <person name="Gearin G."/>
            <person name="Gearin C.R."/>
            <person name="Giannoukos G."/>
            <person name="Goode T."/>
            <person name="Graham J."/>
            <person name="Grandbois E."/>
            <person name="Grewal S."/>
            <person name="Gyaltsen K."/>
            <person name="Hafez N."/>
            <person name="Hagos B."/>
            <person name="Hall J."/>
            <person name="Henson C."/>
            <person name="Hollinger A."/>
            <person name="Honan T."/>
            <person name="Huard M.D."/>
            <person name="Hughes L."/>
            <person name="Hurhula B."/>
            <person name="Husby M.E."/>
            <person name="Kamat A."/>
            <person name="Kanga B."/>
            <person name="Kashin S."/>
            <person name="Khazanovich D."/>
            <person name="Kisner P."/>
            <person name="Lance K."/>
            <person name="Lara M."/>
            <person name="Lee W."/>
            <person name="Lennon N."/>
            <person name="Letendre F."/>
            <person name="LeVine R."/>
            <person name="Lipovsky A."/>
            <person name="Liu X."/>
            <person name="Liu J."/>
            <person name="Liu S."/>
            <person name="Lokyitsang T."/>
            <person name="Lokyitsang Y."/>
            <person name="Lubonja R."/>
            <person name="Lui A."/>
            <person name="MacDonald P."/>
            <person name="Magnisalis V."/>
            <person name="Maru K."/>
            <person name="Matthews C."/>
            <person name="McCusker W."/>
            <person name="McDonough S."/>
            <person name="Mehta T."/>
            <person name="Meldrim J."/>
            <person name="Meneus L."/>
            <person name="Mihai O."/>
            <person name="Mihalev A."/>
            <person name="Mihova T."/>
            <person name="Mittelman R."/>
            <person name="Mlenga V."/>
            <person name="Montmayeur A."/>
            <person name="Mulrain L."/>
            <person name="Navidi A."/>
            <person name="Naylor J."/>
            <person name="Negash T."/>
            <person name="Nguyen T."/>
            <person name="Nguyen N."/>
            <person name="Nicol R."/>
            <person name="Norbu C."/>
            <person name="Norbu N."/>
            <person name="Novod N."/>
            <person name="O'Neill B."/>
            <person name="Osman S."/>
            <person name="Markiewicz E."/>
            <person name="Oyono O.L."/>
            <person name="Patti C."/>
            <person name="Phunkhang P."/>
            <person name="Pierre F."/>
            <person name="Priest M."/>
            <person name="Raghuraman S."/>
            <person name="Rege F."/>
            <person name="Reyes R."/>
            <person name="Rise C."/>
            <person name="Rogov P."/>
            <person name="Ross K."/>
            <person name="Ryan E."/>
            <person name="Settipalli S."/>
            <person name="Shea T."/>
            <person name="Sherpa N."/>
            <person name="Shi L."/>
            <person name="Shih D."/>
            <person name="Sparrow T."/>
            <person name="Spaulding J."/>
            <person name="Stalker J."/>
            <person name="Stange-Thomann N."/>
            <person name="Stavropoulos S."/>
            <person name="Stone C."/>
            <person name="Strader C."/>
            <person name="Tesfaye S."/>
            <person name="Thomson T."/>
            <person name="Thoulutsang Y."/>
            <person name="Thoulutsang D."/>
            <person name="Topham K."/>
            <person name="Topping I."/>
            <person name="Tsamla T."/>
            <person name="Vassiliev H."/>
            <person name="Vo A."/>
            <person name="Wangchuk T."/>
            <person name="Wangdi T."/>
            <person name="Weiand M."/>
            <person name="Wilkinson J."/>
            <person name="Wilson A."/>
            <person name="Yadav S."/>
            <person name="Young G."/>
            <person name="Yu Q."/>
            <person name="Zembek L."/>
            <person name="Zhong D."/>
            <person name="Zimmer A."/>
            <person name="Zwirko Z."/>
            <person name="Jaffe D.B."/>
            <person name="Alvarez P."/>
            <person name="Brockman W."/>
            <person name="Butler J."/>
            <person name="Chin C."/>
            <person name="Gnerre S."/>
            <person name="Grabherr M."/>
            <person name="Kleber M."/>
            <person name="Mauceli E."/>
            <person name="MacCallum I."/>
        </authorList>
    </citation>
    <scope>NUCLEOTIDE SEQUENCE [LARGE SCALE GENOMIC DNA]</scope>
    <source>
        <strain evidence="4">Tucson 15081-1352.22</strain>
    </source>
</reference>
<dbReference type="PANTHER" id="PTHR20898:SF0">
    <property type="entry name" value="DAEDALUS ON 3-RELATED"/>
    <property type="match status" value="1"/>
</dbReference>
<dbReference type="InParanoid" id="B4KX26"/>
<evidence type="ECO:0000256" key="1">
    <source>
        <dbReference type="ARBA" id="ARBA00022729"/>
    </source>
</evidence>
<dbReference type="Pfam" id="PF06477">
    <property type="entry name" value="DUF1091"/>
    <property type="match status" value="1"/>
</dbReference>
<dbReference type="Proteomes" id="UP000009192">
    <property type="component" value="Unassembled WGS sequence"/>
</dbReference>
<evidence type="ECO:0000313" key="3">
    <source>
        <dbReference type="EMBL" id="EDW19669.2"/>
    </source>
</evidence>
<dbReference type="PANTHER" id="PTHR20898">
    <property type="entry name" value="DAEDALUS ON 3-RELATED-RELATED"/>
    <property type="match status" value="1"/>
</dbReference>
<dbReference type="OrthoDB" id="7853099at2759"/>